<evidence type="ECO:0000313" key="3">
    <source>
        <dbReference type="Proteomes" id="UP000070133"/>
    </source>
</evidence>
<dbReference type="OrthoDB" id="3687641at2759"/>
<dbReference type="InterPro" id="IPR021765">
    <property type="entry name" value="UstYa-like"/>
</dbReference>
<evidence type="ECO:0000313" key="2">
    <source>
        <dbReference type="EMBL" id="KXS94187.1"/>
    </source>
</evidence>
<name>A0A139GVF5_9PEZI</name>
<dbReference type="GO" id="GO:0043386">
    <property type="term" value="P:mycotoxin biosynthetic process"/>
    <property type="evidence" value="ECO:0007669"/>
    <property type="project" value="InterPro"/>
</dbReference>
<gene>
    <name evidence="2" type="ORF">AC578_3331</name>
</gene>
<keyword evidence="3" id="KW-1185">Reference proteome</keyword>
<proteinExistence type="inferred from homology"/>
<dbReference type="Proteomes" id="UP000070133">
    <property type="component" value="Unassembled WGS sequence"/>
</dbReference>
<organism evidence="2 3">
    <name type="scientific">Pseudocercospora eumusae</name>
    <dbReference type="NCBI Taxonomy" id="321146"/>
    <lineage>
        <taxon>Eukaryota</taxon>
        <taxon>Fungi</taxon>
        <taxon>Dikarya</taxon>
        <taxon>Ascomycota</taxon>
        <taxon>Pezizomycotina</taxon>
        <taxon>Dothideomycetes</taxon>
        <taxon>Dothideomycetidae</taxon>
        <taxon>Mycosphaerellales</taxon>
        <taxon>Mycosphaerellaceae</taxon>
        <taxon>Pseudocercospora</taxon>
    </lineage>
</organism>
<dbReference type="STRING" id="321146.A0A139GVF5"/>
<dbReference type="Pfam" id="PF11807">
    <property type="entry name" value="UstYa"/>
    <property type="match status" value="1"/>
</dbReference>
<dbReference type="AlphaFoldDB" id="A0A139GVF5"/>
<dbReference type="PANTHER" id="PTHR33365">
    <property type="entry name" value="YALI0B05434P"/>
    <property type="match status" value="1"/>
</dbReference>
<evidence type="ECO:0008006" key="4">
    <source>
        <dbReference type="Google" id="ProtNLM"/>
    </source>
</evidence>
<comment type="caution">
    <text evidence="2">The sequence shown here is derived from an EMBL/GenBank/DDBJ whole genome shotgun (WGS) entry which is preliminary data.</text>
</comment>
<evidence type="ECO:0000256" key="1">
    <source>
        <dbReference type="ARBA" id="ARBA00035112"/>
    </source>
</evidence>
<sequence length="303" mass="35665">MVETKWDLFEEDETSRLMGLEPVRPTRPHANKTIAFLHQIWSCLRFPAIICASCLAGFVFRGVVHSSSFLPDSSNGTIWQQPPSLAVDAAWQALTRNYGFLITEADMRLLGKDPTDYVKVPSSYGYGSKKYLARFSHTHNIHCLNRIRKFLHHDYYGFANITVDWIHTRHCLHALLDHFVCNVQYDIFNYVWVEGEPWPQADLQFTRQCKSLDALIDWNEANRVDLDKRVLYLQPKAGDKIFPQDPEYRELEYKMERANPQFPNREEQRAENQRKLHDALTRWKETGIIPMMDREERERMSGW</sequence>
<accession>A0A139GVF5</accession>
<reference evidence="2 3" key="1">
    <citation type="submission" date="2015-07" db="EMBL/GenBank/DDBJ databases">
        <title>Comparative genomics of the Sigatoka disease complex on banana suggests a link between parallel evolutionary changes in Pseudocercospora fijiensis and Pseudocercospora eumusae and increased virulence on the banana host.</title>
        <authorList>
            <person name="Chang T.-C."/>
            <person name="Salvucci A."/>
            <person name="Crous P.W."/>
            <person name="Stergiopoulos I."/>
        </authorList>
    </citation>
    <scope>NUCLEOTIDE SEQUENCE [LARGE SCALE GENOMIC DNA]</scope>
    <source>
        <strain evidence="2 3">CBS 114824</strain>
    </source>
</reference>
<dbReference type="PANTHER" id="PTHR33365:SF14">
    <property type="entry name" value="TAT PATHWAY SIGNAL SEQUENCE"/>
    <property type="match status" value="1"/>
</dbReference>
<dbReference type="EMBL" id="LFZN01000314">
    <property type="protein sequence ID" value="KXS94187.1"/>
    <property type="molecule type" value="Genomic_DNA"/>
</dbReference>
<comment type="similarity">
    <text evidence="1">Belongs to the ustYa family.</text>
</comment>
<protein>
    <recommendedName>
        <fullName evidence="4">Tat pathway signal sequence</fullName>
    </recommendedName>
</protein>